<reference evidence="1 2" key="1">
    <citation type="submission" date="2016-10" db="EMBL/GenBank/DDBJ databases">
        <authorList>
            <person name="de Groot N.N."/>
        </authorList>
    </citation>
    <scope>NUCLEOTIDE SEQUENCE [LARGE SCALE GENOMIC DNA]</scope>
    <source>
        <strain evidence="1 2">BS3655</strain>
    </source>
</reference>
<sequence>MNMELFRYLTVAQLEQKAITDLKITNESKQLGRKQDFSGVNEATNTLVIIRSYSCG</sequence>
<evidence type="ECO:0000313" key="2">
    <source>
        <dbReference type="Proteomes" id="UP000183114"/>
    </source>
</evidence>
<dbReference type="EMBL" id="FNTF01000002">
    <property type="protein sequence ID" value="SEC60302.1"/>
    <property type="molecule type" value="Genomic_DNA"/>
</dbReference>
<protein>
    <submittedName>
        <fullName evidence="1">Uncharacterized protein</fullName>
    </submittedName>
</protein>
<dbReference type="AlphaFoldDB" id="A0A1H4TV03"/>
<accession>A0A1H4TV03</accession>
<proteinExistence type="predicted"/>
<evidence type="ECO:0000313" key="1">
    <source>
        <dbReference type="EMBL" id="SEC60302.1"/>
    </source>
</evidence>
<name>A0A1H4TV03_9PSED</name>
<dbReference type="Proteomes" id="UP000183114">
    <property type="component" value="Unassembled WGS sequence"/>
</dbReference>
<gene>
    <name evidence="1" type="ORF">SAMN04490185_1723</name>
</gene>
<organism evidence="1 2">
    <name type="scientific">Pseudomonas frederiksbergensis</name>
    <dbReference type="NCBI Taxonomy" id="104087"/>
    <lineage>
        <taxon>Bacteria</taxon>
        <taxon>Pseudomonadati</taxon>
        <taxon>Pseudomonadota</taxon>
        <taxon>Gammaproteobacteria</taxon>
        <taxon>Pseudomonadales</taxon>
        <taxon>Pseudomonadaceae</taxon>
        <taxon>Pseudomonas</taxon>
    </lineage>
</organism>